<dbReference type="EMBL" id="LT634361">
    <property type="protein sequence ID" value="SFZ81253.1"/>
    <property type="molecule type" value="Genomic_DNA"/>
</dbReference>
<accession>A0A2H1E898</accession>
<dbReference type="PROSITE" id="PS51257">
    <property type="entry name" value="PROKAR_LIPOPROTEIN"/>
    <property type="match status" value="1"/>
</dbReference>
<feature type="signal peptide" evidence="1">
    <location>
        <begin position="1"/>
        <end position="21"/>
    </location>
</feature>
<name>A0A2H1E898_9FLAO</name>
<gene>
    <name evidence="2" type="ORF">MARIT_1017</name>
</gene>
<protein>
    <recommendedName>
        <fullName evidence="4">Lipocalin-like domain-containing protein</fullName>
    </recommendedName>
</protein>
<organism evidence="2 3">
    <name type="scientific">Tenacibaculum maritimum NCIMB 2154</name>
    <dbReference type="NCBI Taxonomy" id="1349785"/>
    <lineage>
        <taxon>Bacteria</taxon>
        <taxon>Pseudomonadati</taxon>
        <taxon>Bacteroidota</taxon>
        <taxon>Flavobacteriia</taxon>
        <taxon>Flavobacteriales</taxon>
        <taxon>Flavobacteriaceae</taxon>
        <taxon>Tenacibaculum</taxon>
    </lineage>
</organism>
<evidence type="ECO:0000313" key="2">
    <source>
        <dbReference type="EMBL" id="SFZ81253.1"/>
    </source>
</evidence>
<evidence type="ECO:0008006" key="4">
    <source>
        <dbReference type="Google" id="ProtNLM"/>
    </source>
</evidence>
<feature type="chain" id="PRO_5013648397" description="Lipocalin-like domain-containing protein" evidence="1">
    <location>
        <begin position="22"/>
        <end position="133"/>
    </location>
</feature>
<proteinExistence type="predicted"/>
<sequence>MKTAMILFLAVCINASFLSCSDDETPESPLVGKWQVYKRGGGGEQEVEAGECEGKTVSEIKSNNTFSTNNYLDTADGCILEIIKGTWGDKGNNVFEVTRNGNTKSGKYSIENGNLKIVFSNEEGEIYTIYKRL</sequence>
<dbReference type="AlphaFoldDB" id="A0A2H1E898"/>
<dbReference type="KEGG" id="tmar:MARIT_1017"/>
<dbReference type="STRING" id="1349785.GCA_000509405_02060"/>
<keyword evidence="3" id="KW-1185">Reference proteome</keyword>
<evidence type="ECO:0000256" key="1">
    <source>
        <dbReference type="SAM" id="SignalP"/>
    </source>
</evidence>
<evidence type="ECO:0000313" key="3">
    <source>
        <dbReference type="Proteomes" id="UP000231564"/>
    </source>
</evidence>
<dbReference type="Proteomes" id="UP000231564">
    <property type="component" value="Chromosome MARIT"/>
</dbReference>
<keyword evidence="1" id="KW-0732">Signal</keyword>
<reference evidence="2 3" key="1">
    <citation type="submission" date="2016-11" db="EMBL/GenBank/DDBJ databases">
        <authorList>
            <person name="Jaros S."/>
            <person name="Januszkiewicz K."/>
            <person name="Wedrychowicz H."/>
        </authorList>
    </citation>
    <scope>NUCLEOTIDE SEQUENCE [LARGE SCALE GENOMIC DNA]</scope>
    <source>
        <strain evidence="2">NCIMB 2154T</strain>
    </source>
</reference>